<evidence type="ECO:0000256" key="1">
    <source>
        <dbReference type="ARBA" id="ARBA00022821"/>
    </source>
</evidence>
<feature type="domain" description="NB-ARC" evidence="2">
    <location>
        <begin position="57"/>
        <end position="233"/>
    </location>
</feature>
<dbReference type="GO" id="GO:0006952">
    <property type="term" value="P:defense response"/>
    <property type="evidence" value="ECO:0007669"/>
    <property type="project" value="UniProtKB-KW"/>
</dbReference>
<keyword evidence="3" id="KW-1185">Reference proteome</keyword>
<dbReference type="KEGG" id="cmos:111459747"/>
<dbReference type="Pfam" id="PF00931">
    <property type="entry name" value="NB-ARC"/>
    <property type="match status" value="1"/>
</dbReference>
<sequence length="285" mass="31996">MNATPPDSEIHLTQPETKISRWVTETVDESTIHGVESELLVLRKMLEKPEDDGGGNGFRAIGVTGVRGIGKSTVCRAFLQNPEVKSKFLPRIWVSMSRIFSEDRDPKIAVLKRILISLGVGIDTNIPGEQTLRRLLYTLRLQLRGKRYLVVLDDVQESETEEEQNGFWDLKSSQKTGENLRDGLPRGEGGAIIVTSRSEKAAKGMVGEGNLRRLVPQKDPESLWKIFWQEVAKDGDSSRHRHRHPSNLKETKVEVMKKCGGLPLAAKMMGQIKFIQRDSNNLNTS</sequence>
<protein>
    <submittedName>
        <fullName evidence="4">Probable disease resistance protein At4g19060</fullName>
    </submittedName>
</protein>
<dbReference type="AlphaFoldDB" id="A0A6J1H3T7"/>
<dbReference type="GeneID" id="111459747"/>
<evidence type="ECO:0000259" key="2">
    <source>
        <dbReference type="Pfam" id="PF00931"/>
    </source>
</evidence>
<accession>A0A6J1H3T7</accession>
<dbReference type="Gene3D" id="3.40.50.300">
    <property type="entry name" value="P-loop containing nucleotide triphosphate hydrolases"/>
    <property type="match status" value="1"/>
</dbReference>
<dbReference type="GO" id="GO:0043531">
    <property type="term" value="F:ADP binding"/>
    <property type="evidence" value="ECO:0007669"/>
    <property type="project" value="InterPro"/>
</dbReference>
<dbReference type="Proteomes" id="UP000504609">
    <property type="component" value="Unplaced"/>
</dbReference>
<organism evidence="3 4">
    <name type="scientific">Cucurbita moschata</name>
    <name type="common">Winter crookneck squash</name>
    <name type="synonym">Cucurbita pepo var. moschata</name>
    <dbReference type="NCBI Taxonomy" id="3662"/>
    <lineage>
        <taxon>Eukaryota</taxon>
        <taxon>Viridiplantae</taxon>
        <taxon>Streptophyta</taxon>
        <taxon>Embryophyta</taxon>
        <taxon>Tracheophyta</taxon>
        <taxon>Spermatophyta</taxon>
        <taxon>Magnoliopsida</taxon>
        <taxon>eudicotyledons</taxon>
        <taxon>Gunneridae</taxon>
        <taxon>Pentapetalae</taxon>
        <taxon>rosids</taxon>
        <taxon>fabids</taxon>
        <taxon>Cucurbitales</taxon>
        <taxon>Cucurbitaceae</taxon>
        <taxon>Cucurbiteae</taxon>
        <taxon>Cucurbita</taxon>
    </lineage>
</organism>
<dbReference type="PANTHER" id="PTHR36766">
    <property type="entry name" value="PLANT BROAD-SPECTRUM MILDEW RESISTANCE PROTEIN RPW8"/>
    <property type="match status" value="1"/>
</dbReference>
<keyword evidence="1" id="KW-0611">Plant defense</keyword>
<evidence type="ECO:0000313" key="3">
    <source>
        <dbReference type="Proteomes" id="UP000504609"/>
    </source>
</evidence>
<evidence type="ECO:0000313" key="4">
    <source>
        <dbReference type="RefSeq" id="XP_022958545.1"/>
    </source>
</evidence>
<proteinExistence type="predicted"/>
<dbReference type="PANTHER" id="PTHR36766:SF41">
    <property type="entry name" value="AAA+ ATPASE DOMAIN-CONTAINING PROTEIN"/>
    <property type="match status" value="1"/>
</dbReference>
<dbReference type="PRINTS" id="PR00364">
    <property type="entry name" value="DISEASERSIST"/>
</dbReference>
<dbReference type="RefSeq" id="XP_022958545.1">
    <property type="nucleotide sequence ID" value="XM_023102777.1"/>
</dbReference>
<dbReference type="InterPro" id="IPR002182">
    <property type="entry name" value="NB-ARC"/>
</dbReference>
<gene>
    <name evidence="4" type="primary">LOC111459747</name>
</gene>
<dbReference type="InterPro" id="IPR027417">
    <property type="entry name" value="P-loop_NTPase"/>
</dbReference>
<reference evidence="4" key="1">
    <citation type="submission" date="2025-08" db="UniProtKB">
        <authorList>
            <consortium name="RefSeq"/>
        </authorList>
    </citation>
    <scope>IDENTIFICATION</scope>
    <source>
        <tissue evidence="4">Young leaves</tissue>
    </source>
</reference>
<dbReference type="SUPFAM" id="SSF52540">
    <property type="entry name" value="P-loop containing nucleoside triphosphate hydrolases"/>
    <property type="match status" value="1"/>
</dbReference>
<name>A0A6J1H3T7_CUCMO</name>